<feature type="non-terminal residue" evidence="1">
    <location>
        <position position="1"/>
    </location>
</feature>
<dbReference type="Proteomes" id="UP000688947">
    <property type="component" value="Unassembled WGS sequence"/>
</dbReference>
<organism evidence="1 2">
    <name type="scientific">Phytophthora cactorum</name>
    <dbReference type="NCBI Taxonomy" id="29920"/>
    <lineage>
        <taxon>Eukaryota</taxon>
        <taxon>Sar</taxon>
        <taxon>Stramenopiles</taxon>
        <taxon>Oomycota</taxon>
        <taxon>Peronosporomycetes</taxon>
        <taxon>Peronosporales</taxon>
        <taxon>Peronosporaceae</taxon>
        <taxon>Phytophthora</taxon>
    </lineage>
</organism>
<comment type="caution">
    <text evidence="1">The sequence shown here is derived from an EMBL/GenBank/DDBJ whole genome shotgun (WGS) entry which is preliminary data.</text>
</comment>
<dbReference type="AlphaFoldDB" id="A0A8T1TWH5"/>
<evidence type="ECO:0000313" key="1">
    <source>
        <dbReference type="EMBL" id="KAG6950357.1"/>
    </source>
</evidence>
<dbReference type="EMBL" id="JAENGZ010001140">
    <property type="protein sequence ID" value="KAG6950357.1"/>
    <property type="molecule type" value="Genomic_DNA"/>
</dbReference>
<sequence length="73" mass="7877">CPEATNEWTLALVKASAGEIFNDNDGKGHNDSHVAVCDGTSCDGSSSDDSSRRLEDPKQTCLYLIFVLVDSRN</sequence>
<gene>
    <name evidence="1" type="ORF">JG687_00014303</name>
</gene>
<accession>A0A8T1TWH5</accession>
<reference evidence="1" key="1">
    <citation type="submission" date="2021-01" db="EMBL/GenBank/DDBJ databases">
        <title>Phytophthora aleatoria, a newly-described species from Pinus radiata is distinct from Phytophthora cactorum isolates based on comparative genomics.</title>
        <authorList>
            <person name="Mcdougal R."/>
            <person name="Panda P."/>
            <person name="Williams N."/>
            <person name="Studholme D.J."/>
        </authorList>
    </citation>
    <scope>NUCLEOTIDE SEQUENCE</scope>
    <source>
        <strain evidence="1">NZFS 3830</strain>
    </source>
</reference>
<protein>
    <submittedName>
        <fullName evidence="1">Uncharacterized protein</fullName>
    </submittedName>
</protein>
<evidence type="ECO:0000313" key="2">
    <source>
        <dbReference type="Proteomes" id="UP000688947"/>
    </source>
</evidence>
<name>A0A8T1TWH5_9STRA</name>
<proteinExistence type="predicted"/>